<dbReference type="RefSeq" id="WP_014102614.1">
    <property type="nucleotide sequence ID" value="NC_016026.1"/>
</dbReference>
<evidence type="ECO:0000313" key="3">
    <source>
        <dbReference type="Proteomes" id="UP000009286"/>
    </source>
</evidence>
<reference evidence="2 3" key="1">
    <citation type="journal article" date="2011" name="BMC Genomics">
        <title>Genomic insights into an obligate epibiotic bacterial predator: Micavibrio aeruginosavorus ARL-13.</title>
        <authorList>
            <person name="Wang Z."/>
            <person name="Kadouri D."/>
            <person name="Wu M."/>
        </authorList>
    </citation>
    <scope>NUCLEOTIDE SEQUENCE [LARGE SCALE GENOMIC DNA]</scope>
    <source>
        <strain evidence="2 3">ARL-13</strain>
    </source>
</reference>
<dbReference type="EMBL" id="CP002382">
    <property type="protein sequence ID" value="AEP09391.1"/>
    <property type="molecule type" value="Genomic_DNA"/>
</dbReference>
<evidence type="ECO:0000313" key="2">
    <source>
        <dbReference type="EMBL" id="AEP09391.1"/>
    </source>
</evidence>
<dbReference type="AlphaFoldDB" id="G2KN58"/>
<keyword evidence="1" id="KW-0732">Signal</keyword>
<dbReference type="STRING" id="856793.MICA_1063"/>
<organism evidence="2 3">
    <name type="scientific">Micavibrio aeruginosavorus (strain ARL-13)</name>
    <dbReference type="NCBI Taxonomy" id="856793"/>
    <lineage>
        <taxon>Bacteria</taxon>
        <taxon>Pseudomonadati</taxon>
        <taxon>Bdellovibrionota</taxon>
        <taxon>Bdellovibrionia</taxon>
        <taxon>Bdellovibrionales</taxon>
        <taxon>Pseudobdellovibrionaceae</taxon>
        <taxon>Micavibrio</taxon>
    </lineage>
</organism>
<dbReference type="Proteomes" id="UP000009286">
    <property type="component" value="Chromosome"/>
</dbReference>
<accession>G2KN58</accession>
<dbReference type="HOGENOM" id="CLU_1738384_0_0_5"/>
<protein>
    <submittedName>
        <fullName evidence="2">Uncharacterized protein</fullName>
    </submittedName>
</protein>
<dbReference type="OrthoDB" id="9829273at2"/>
<feature type="signal peptide" evidence="1">
    <location>
        <begin position="1"/>
        <end position="23"/>
    </location>
</feature>
<keyword evidence="3" id="KW-1185">Reference proteome</keyword>
<name>G2KN58_MICAA</name>
<sequence length="150" mass="15602">MAKAIMYKSLVAAFAVVNAITFADSAIIAHTVHNSPHAPDVSLDQVGVQAGMTPLMNMYQWTAKDLDERSLTARAPLSYIAAASGAVLPPVLDGVVGLTVSTLGAPGTVLGHWTGVATGKTVASVSHATTQAEKAVADRFKTQMNQFPNL</sequence>
<feature type="chain" id="PRO_5003432645" evidence="1">
    <location>
        <begin position="24"/>
        <end position="150"/>
    </location>
</feature>
<evidence type="ECO:0000256" key="1">
    <source>
        <dbReference type="SAM" id="SignalP"/>
    </source>
</evidence>
<dbReference type="KEGG" id="mai:MICA_1063"/>
<proteinExistence type="predicted"/>
<gene>
    <name evidence="2" type="ordered locus">MICA_1063</name>
</gene>